<accession>A0AA38JAX8</accession>
<organism evidence="1 2">
    <name type="scientific">Lentinula guzmanii</name>
    <dbReference type="NCBI Taxonomy" id="2804957"/>
    <lineage>
        <taxon>Eukaryota</taxon>
        <taxon>Fungi</taxon>
        <taxon>Dikarya</taxon>
        <taxon>Basidiomycota</taxon>
        <taxon>Agaricomycotina</taxon>
        <taxon>Agaricomycetes</taxon>
        <taxon>Agaricomycetidae</taxon>
        <taxon>Agaricales</taxon>
        <taxon>Marasmiineae</taxon>
        <taxon>Omphalotaceae</taxon>
        <taxon>Lentinula</taxon>
    </lineage>
</organism>
<protein>
    <submittedName>
        <fullName evidence="1">Uncharacterized protein</fullName>
    </submittedName>
</protein>
<name>A0AA38JAX8_9AGAR</name>
<dbReference type="Proteomes" id="UP001176059">
    <property type="component" value="Unassembled WGS sequence"/>
</dbReference>
<sequence length="435" mass="48774">MSLPPPSYESFDVLIPDYSFEPRAGEERLEYQRARQPPVQGEDVRPTGVFVNQKDGVTVVLNYQQDKSTTPVFGRRSNVEGTLLIDAPESVSKITIKLTGSIETVSPSTGLTLVNVLDQTHTLFDSGDDMAPQSDCSSSLTFSYPLPGTFKHNDQEYLLPPSYYVLLGGQGQTYYAKCTYTFSAMISKTRSRRTAFLGKNKKYNTFVFEFLPRLRPPRPVLKRSLLSTIKECPEEWRQISYQLIPRSKKSNLEPLTCQVFLFDLLDSEPSTNNYPAHQFFLPSIGVFGIRDSIPFHIQIIGSHIDSLAKLRTITDNNIYENSGPLFRVHFLRQVEINSNGNKSAVHFPLGEAKLLPVPPLEGAISLSGQVQQEQRQENINWEGVICCGLEEKLAPSFNAGIVVITDFIILELSKSSMSLFQPFKHGHAVRLVSDS</sequence>
<evidence type="ECO:0000313" key="1">
    <source>
        <dbReference type="EMBL" id="KAJ3719058.1"/>
    </source>
</evidence>
<dbReference type="AlphaFoldDB" id="A0AA38JAX8"/>
<proteinExistence type="predicted"/>
<comment type="caution">
    <text evidence="1">The sequence shown here is derived from an EMBL/GenBank/DDBJ whole genome shotgun (WGS) entry which is preliminary data.</text>
</comment>
<dbReference type="EMBL" id="JANVFO010000067">
    <property type="protein sequence ID" value="KAJ3719058.1"/>
    <property type="molecule type" value="Genomic_DNA"/>
</dbReference>
<gene>
    <name evidence="1" type="ORF">DFJ43DRAFT_1042826</name>
</gene>
<reference evidence="1" key="1">
    <citation type="submission" date="2022-08" db="EMBL/GenBank/DDBJ databases">
        <authorList>
            <consortium name="DOE Joint Genome Institute"/>
            <person name="Min B."/>
            <person name="Sierra-Patev S."/>
            <person name="Naranjo-Ortiz M."/>
            <person name="Looney B."/>
            <person name="Konkel Z."/>
            <person name="Slot J.C."/>
            <person name="Sakamoto Y."/>
            <person name="Steenwyk J.L."/>
            <person name="Rokas A."/>
            <person name="Carro J."/>
            <person name="Camarero S."/>
            <person name="Ferreira P."/>
            <person name="Molpeceres G."/>
            <person name="Ruiz-duenas F.J."/>
            <person name="Serrano A."/>
            <person name="Henrissat B."/>
            <person name="Drula E."/>
            <person name="Hughes K.W."/>
            <person name="Mata J.L."/>
            <person name="Ishikawa N.K."/>
            <person name="Vargas-Isla R."/>
            <person name="Ushijima S."/>
            <person name="Smith C.A."/>
            <person name="Ahrendt S."/>
            <person name="Andreopoulos W."/>
            <person name="He G."/>
            <person name="LaButti K."/>
            <person name="Lipzen A."/>
            <person name="Ng V."/>
            <person name="Riley R."/>
            <person name="Sandor L."/>
            <person name="Barry K."/>
            <person name="Martinez A.T."/>
            <person name="Xiao Y."/>
            <person name="Gibbons J.G."/>
            <person name="Terashima K."/>
            <person name="Hibbett D.S."/>
            <person name="Grigoriev I.V."/>
        </authorList>
    </citation>
    <scope>NUCLEOTIDE SEQUENCE</scope>
    <source>
        <strain evidence="1">ET3784</strain>
    </source>
</reference>
<evidence type="ECO:0000313" key="2">
    <source>
        <dbReference type="Proteomes" id="UP001176059"/>
    </source>
</evidence>
<keyword evidence="2" id="KW-1185">Reference proteome</keyword>
<reference evidence="1" key="2">
    <citation type="journal article" date="2023" name="Proc. Natl. Acad. Sci. U.S.A.">
        <title>A global phylogenomic analysis of the shiitake genus Lentinula.</title>
        <authorList>
            <person name="Sierra-Patev S."/>
            <person name="Min B."/>
            <person name="Naranjo-Ortiz M."/>
            <person name="Looney B."/>
            <person name="Konkel Z."/>
            <person name="Slot J.C."/>
            <person name="Sakamoto Y."/>
            <person name="Steenwyk J.L."/>
            <person name="Rokas A."/>
            <person name="Carro J."/>
            <person name="Camarero S."/>
            <person name="Ferreira P."/>
            <person name="Molpeceres G."/>
            <person name="Ruiz-Duenas F.J."/>
            <person name="Serrano A."/>
            <person name="Henrissat B."/>
            <person name="Drula E."/>
            <person name="Hughes K.W."/>
            <person name="Mata J.L."/>
            <person name="Ishikawa N.K."/>
            <person name="Vargas-Isla R."/>
            <person name="Ushijima S."/>
            <person name="Smith C.A."/>
            <person name="Donoghue J."/>
            <person name="Ahrendt S."/>
            <person name="Andreopoulos W."/>
            <person name="He G."/>
            <person name="LaButti K."/>
            <person name="Lipzen A."/>
            <person name="Ng V."/>
            <person name="Riley R."/>
            <person name="Sandor L."/>
            <person name="Barry K."/>
            <person name="Martinez A.T."/>
            <person name="Xiao Y."/>
            <person name="Gibbons J.G."/>
            <person name="Terashima K."/>
            <person name="Grigoriev I.V."/>
            <person name="Hibbett D."/>
        </authorList>
    </citation>
    <scope>NUCLEOTIDE SEQUENCE</scope>
    <source>
        <strain evidence="1">ET3784</strain>
    </source>
</reference>